<evidence type="ECO:0000313" key="4">
    <source>
        <dbReference type="Proteomes" id="UP000316639"/>
    </source>
</evidence>
<feature type="domain" description="AB hydrolase-1" evidence="2">
    <location>
        <begin position="2"/>
        <end position="207"/>
    </location>
</feature>
<sequence>MWEPQLPALAGHRVLRPDFRGYGAEPAVPSFDPAADVRALLDGPVVLVGSSFGGSIAQEVACRWPSLVSGLVLLCPGRHGVPLTPAISAWAARERELLATGDVDGVVELAVETWLGPEADEVARKSVREMKRRSVLAQLGHDAEIRRTPVDAGEIRVPTLVVSGGHDVDYFQQVAESLAHDIPGARHVHLDWAGHLPNLERPDAVNALLEDFLALE</sequence>
<keyword evidence="1 3" id="KW-0378">Hydrolase</keyword>
<dbReference type="SUPFAM" id="SSF53474">
    <property type="entry name" value="alpha/beta-Hydrolases"/>
    <property type="match status" value="1"/>
</dbReference>
<protein>
    <submittedName>
        <fullName evidence="3">Alpha/beta fold hydrolase</fullName>
    </submittedName>
</protein>
<dbReference type="InterPro" id="IPR050266">
    <property type="entry name" value="AB_hydrolase_sf"/>
</dbReference>
<proteinExistence type="predicted"/>
<evidence type="ECO:0000259" key="2">
    <source>
        <dbReference type="Pfam" id="PF12697"/>
    </source>
</evidence>
<gene>
    <name evidence="3" type="ORF">FKR81_13145</name>
</gene>
<dbReference type="GO" id="GO:0016020">
    <property type="term" value="C:membrane"/>
    <property type="evidence" value="ECO:0007669"/>
    <property type="project" value="TreeGrafter"/>
</dbReference>
<dbReference type="OrthoDB" id="495620at2"/>
<accession>A0A563EWA9</accession>
<keyword evidence="4" id="KW-1185">Reference proteome</keyword>
<dbReference type="GO" id="GO:0016787">
    <property type="term" value="F:hydrolase activity"/>
    <property type="evidence" value="ECO:0007669"/>
    <property type="project" value="UniProtKB-KW"/>
</dbReference>
<dbReference type="Pfam" id="PF12697">
    <property type="entry name" value="Abhydrolase_6"/>
    <property type="match status" value="1"/>
</dbReference>
<dbReference type="EMBL" id="VOBR01000007">
    <property type="protein sequence ID" value="TWP51986.1"/>
    <property type="molecule type" value="Genomic_DNA"/>
</dbReference>
<dbReference type="InterPro" id="IPR029058">
    <property type="entry name" value="AB_hydrolase_fold"/>
</dbReference>
<name>A0A563EWA9_9PSEU</name>
<dbReference type="Proteomes" id="UP000316639">
    <property type="component" value="Unassembled WGS sequence"/>
</dbReference>
<reference evidence="3 4" key="1">
    <citation type="submission" date="2019-07" db="EMBL/GenBank/DDBJ databases">
        <title>Lentzea xizangensis sp. nov., isolated from Qinghai-Tibetan Plateau Soils.</title>
        <authorList>
            <person name="Huang J."/>
        </authorList>
    </citation>
    <scope>NUCLEOTIDE SEQUENCE [LARGE SCALE GENOMIC DNA]</scope>
    <source>
        <strain evidence="3 4">FXJ1.1311</strain>
    </source>
</reference>
<dbReference type="AlphaFoldDB" id="A0A563EWA9"/>
<dbReference type="PANTHER" id="PTHR43798">
    <property type="entry name" value="MONOACYLGLYCEROL LIPASE"/>
    <property type="match status" value="1"/>
</dbReference>
<dbReference type="InterPro" id="IPR000073">
    <property type="entry name" value="AB_hydrolase_1"/>
</dbReference>
<organism evidence="3 4">
    <name type="scientific">Lentzea tibetensis</name>
    <dbReference type="NCBI Taxonomy" id="2591470"/>
    <lineage>
        <taxon>Bacteria</taxon>
        <taxon>Bacillati</taxon>
        <taxon>Actinomycetota</taxon>
        <taxon>Actinomycetes</taxon>
        <taxon>Pseudonocardiales</taxon>
        <taxon>Pseudonocardiaceae</taxon>
        <taxon>Lentzea</taxon>
    </lineage>
</organism>
<evidence type="ECO:0000313" key="3">
    <source>
        <dbReference type="EMBL" id="TWP51986.1"/>
    </source>
</evidence>
<comment type="caution">
    <text evidence="3">The sequence shown here is derived from an EMBL/GenBank/DDBJ whole genome shotgun (WGS) entry which is preliminary data.</text>
</comment>
<evidence type="ECO:0000256" key="1">
    <source>
        <dbReference type="ARBA" id="ARBA00022801"/>
    </source>
</evidence>
<dbReference type="PANTHER" id="PTHR43798:SF31">
    <property type="entry name" value="AB HYDROLASE SUPERFAMILY PROTEIN YCLE"/>
    <property type="match status" value="1"/>
</dbReference>
<dbReference type="Gene3D" id="3.40.50.1820">
    <property type="entry name" value="alpha/beta hydrolase"/>
    <property type="match status" value="1"/>
</dbReference>